<dbReference type="EMBL" id="CP036267">
    <property type="protein sequence ID" value="QDT35017.1"/>
    <property type="molecule type" value="Genomic_DNA"/>
</dbReference>
<dbReference type="AlphaFoldDB" id="A0A517QTY8"/>
<dbReference type="Proteomes" id="UP000315724">
    <property type="component" value="Chromosome"/>
</dbReference>
<dbReference type="RefSeq" id="WP_145203883.1">
    <property type="nucleotide sequence ID" value="NZ_CP036267.1"/>
</dbReference>
<proteinExistence type="predicted"/>
<accession>A0A517QTY8</accession>
<dbReference type="KEGG" id="tpol:Mal48_42900"/>
<keyword evidence="2" id="KW-1185">Reference proteome</keyword>
<organism evidence="1 2">
    <name type="scientific">Thalassoglobus polymorphus</name>
    <dbReference type="NCBI Taxonomy" id="2527994"/>
    <lineage>
        <taxon>Bacteria</taxon>
        <taxon>Pseudomonadati</taxon>
        <taxon>Planctomycetota</taxon>
        <taxon>Planctomycetia</taxon>
        <taxon>Planctomycetales</taxon>
        <taxon>Planctomycetaceae</taxon>
        <taxon>Thalassoglobus</taxon>
    </lineage>
</organism>
<name>A0A517QTY8_9PLAN</name>
<reference evidence="1 2" key="1">
    <citation type="submission" date="2019-02" db="EMBL/GenBank/DDBJ databases">
        <title>Deep-cultivation of Planctomycetes and their phenomic and genomic characterization uncovers novel biology.</title>
        <authorList>
            <person name="Wiegand S."/>
            <person name="Jogler M."/>
            <person name="Boedeker C."/>
            <person name="Pinto D."/>
            <person name="Vollmers J."/>
            <person name="Rivas-Marin E."/>
            <person name="Kohn T."/>
            <person name="Peeters S.H."/>
            <person name="Heuer A."/>
            <person name="Rast P."/>
            <person name="Oberbeckmann S."/>
            <person name="Bunk B."/>
            <person name="Jeske O."/>
            <person name="Meyerdierks A."/>
            <person name="Storesund J.E."/>
            <person name="Kallscheuer N."/>
            <person name="Luecker S."/>
            <person name="Lage O.M."/>
            <person name="Pohl T."/>
            <person name="Merkel B.J."/>
            <person name="Hornburger P."/>
            <person name="Mueller R.-W."/>
            <person name="Bruemmer F."/>
            <person name="Labrenz M."/>
            <person name="Spormann A.M."/>
            <person name="Op den Camp H."/>
            <person name="Overmann J."/>
            <person name="Amann R."/>
            <person name="Jetten M.S.M."/>
            <person name="Mascher T."/>
            <person name="Medema M.H."/>
            <person name="Devos D.P."/>
            <person name="Kaster A.-K."/>
            <person name="Ovreas L."/>
            <person name="Rohde M."/>
            <person name="Galperin M.Y."/>
            <person name="Jogler C."/>
        </authorList>
    </citation>
    <scope>NUCLEOTIDE SEQUENCE [LARGE SCALE GENOMIC DNA]</scope>
    <source>
        <strain evidence="1 2">Mal48</strain>
    </source>
</reference>
<sequence length="198" mass="22479">MNPDIFYLAPFDENEFIHVNLLTNPNWKTSAFCRSCRQLSNPTLLQWLTCETPETNVSGFLSASSFHVTALHCDMAEKLSPFLKHFYWVGFQNDGLKFVKDWLGIVAMDQAIIRLAADPAIEECSCCGKVEHLNVYDDHEAVYTAKSVENLELGFTAYHGLVFNEKIKEFLEDWLKNDCPYRFGIGKVNIADSGGQPK</sequence>
<evidence type="ECO:0000313" key="1">
    <source>
        <dbReference type="EMBL" id="QDT35017.1"/>
    </source>
</evidence>
<protein>
    <submittedName>
        <fullName evidence="1">Uncharacterized protein</fullName>
    </submittedName>
</protein>
<evidence type="ECO:0000313" key="2">
    <source>
        <dbReference type="Proteomes" id="UP000315724"/>
    </source>
</evidence>
<gene>
    <name evidence="1" type="ORF">Mal48_42900</name>
</gene>